<sequence length="108" mass="12106">MDEYSYLSKETCGHCDNFNGELGQKSPPPPSQRCPADPDLRRVMYDATTFAPGTHDLDPVVSPLTFTVKDESKVRNSPENVDLHFLQQNVFAPPHPTNSDLLEDSLKF</sequence>
<dbReference type="EMBL" id="BPLQ01010704">
    <property type="protein sequence ID" value="GIY52730.1"/>
    <property type="molecule type" value="Genomic_DNA"/>
</dbReference>
<proteinExistence type="predicted"/>
<dbReference type="Proteomes" id="UP001054837">
    <property type="component" value="Unassembled WGS sequence"/>
</dbReference>
<evidence type="ECO:0000256" key="1">
    <source>
        <dbReference type="SAM" id="MobiDB-lite"/>
    </source>
</evidence>
<gene>
    <name evidence="2" type="ORF">CDAR_614801</name>
</gene>
<dbReference type="AlphaFoldDB" id="A0AAV4U4S3"/>
<feature type="region of interest" description="Disordered" evidence="1">
    <location>
        <begin position="18"/>
        <end position="38"/>
    </location>
</feature>
<keyword evidence="3" id="KW-1185">Reference proteome</keyword>
<feature type="region of interest" description="Disordered" evidence="1">
    <location>
        <begin position="89"/>
        <end position="108"/>
    </location>
</feature>
<evidence type="ECO:0000313" key="3">
    <source>
        <dbReference type="Proteomes" id="UP001054837"/>
    </source>
</evidence>
<organism evidence="2 3">
    <name type="scientific">Caerostris darwini</name>
    <dbReference type="NCBI Taxonomy" id="1538125"/>
    <lineage>
        <taxon>Eukaryota</taxon>
        <taxon>Metazoa</taxon>
        <taxon>Ecdysozoa</taxon>
        <taxon>Arthropoda</taxon>
        <taxon>Chelicerata</taxon>
        <taxon>Arachnida</taxon>
        <taxon>Araneae</taxon>
        <taxon>Araneomorphae</taxon>
        <taxon>Entelegynae</taxon>
        <taxon>Araneoidea</taxon>
        <taxon>Araneidae</taxon>
        <taxon>Caerostris</taxon>
    </lineage>
</organism>
<comment type="caution">
    <text evidence="2">The sequence shown here is derived from an EMBL/GenBank/DDBJ whole genome shotgun (WGS) entry which is preliminary data.</text>
</comment>
<evidence type="ECO:0000313" key="2">
    <source>
        <dbReference type="EMBL" id="GIY52730.1"/>
    </source>
</evidence>
<protein>
    <submittedName>
        <fullName evidence="2">Uncharacterized protein</fullName>
    </submittedName>
</protein>
<reference evidence="2 3" key="1">
    <citation type="submission" date="2021-06" db="EMBL/GenBank/DDBJ databases">
        <title>Caerostris darwini draft genome.</title>
        <authorList>
            <person name="Kono N."/>
            <person name="Arakawa K."/>
        </authorList>
    </citation>
    <scope>NUCLEOTIDE SEQUENCE [LARGE SCALE GENOMIC DNA]</scope>
</reference>
<accession>A0AAV4U4S3</accession>
<name>A0AAV4U4S3_9ARAC</name>